<evidence type="ECO:0000256" key="3">
    <source>
        <dbReference type="ARBA" id="ARBA00023004"/>
    </source>
</evidence>
<protein>
    <submittedName>
        <fullName evidence="7">Cytochrome c2</fullName>
    </submittedName>
</protein>
<evidence type="ECO:0000256" key="2">
    <source>
        <dbReference type="ARBA" id="ARBA00022723"/>
    </source>
</evidence>
<dbReference type="GO" id="GO:0020037">
    <property type="term" value="F:heme binding"/>
    <property type="evidence" value="ECO:0007669"/>
    <property type="project" value="InterPro"/>
</dbReference>
<dbReference type="Pfam" id="PF00034">
    <property type="entry name" value="Cytochrom_C"/>
    <property type="match status" value="1"/>
</dbReference>
<dbReference type="GO" id="GO:0009055">
    <property type="term" value="F:electron transfer activity"/>
    <property type="evidence" value="ECO:0007669"/>
    <property type="project" value="InterPro"/>
</dbReference>
<proteinExistence type="predicted"/>
<accession>A0A1I2DRL9</accession>
<dbReference type="GO" id="GO:0046872">
    <property type="term" value="F:metal ion binding"/>
    <property type="evidence" value="ECO:0007669"/>
    <property type="project" value="UniProtKB-KW"/>
</dbReference>
<evidence type="ECO:0000313" key="7">
    <source>
        <dbReference type="EMBL" id="SFE83274.1"/>
    </source>
</evidence>
<organism evidence="7 8">
    <name type="scientific">Blastococcus tunisiensis</name>
    <dbReference type="NCBI Taxonomy" id="1798228"/>
    <lineage>
        <taxon>Bacteria</taxon>
        <taxon>Bacillati</taxon>
        <taxon>Actinomycetota</taxon>
        <taxon>Actinomycetes</taxon>
        <taxon>Geodermatophilales</taxon>
        <taxon>Geodermatophilaceae</taxon>
        <taxon>Blastococcus</taxon>
    </lineage>
</organism>
<keyword evidence="8" id="KW-1185">Reference proteome</keyword>
<dbReference type="STRING" id="1798228.SAMN05216574_106100"/>
<dbReference type="InterPro" id="IPR009056">
    <property type="entry name" value="Cyt_c-like_dom"/>
</dbReference>
<keyword evidence="1 4" id="KW-0349">Heme</keyword>
<dbReference type="Gene3D" id="1.10.760.10">
    <property type="entry name" value="Cytochrome c-like domain"/>
    <property type="match status" value="1"/>
</dbReference>
<dbReference type="SUPFAM" id="SSF46626">
    <property type="entry name" value="Cytochrome c"/>
    <property type="match status" value="1"/>
</dbReference>
<evidence type="ECO:0000313" key="8">
    <source>
        <dbReference type="Proteomes" id="UP000198589"/>
    </source>
</evidence>
<keyword evidence="3 4" id="KW-0408">Iron</keyword>
<feature type="signal peptide" evidence="5">
    <location>
        <begin position="1"/>
        <end position="22"/>
    </location>
</feature>
<evidence type="ECO:0000256" key="5">
    <source>
        <dbReference type="SAM" id="SignalP"/>
    </source>
</evidence>
<dbReference type="RefSeq" id="WP_217640656.1">
    <property type="nucleotide sequence ID" value="NZ_FOND01000006.1"/>
</dbReference>
<dbReference type="PROSITE" id="PS51007">
    <property type="entry name" value="CYTC"/>
    <property type="match status" value="1"/>
</dbReference>
<keyword evidence="2 4" id="KW-0479">Metal-binding</keyword>
<feature type="domain" description="Cytochrome c" evidence="6">
    <location>
        <begin position="39"/>
        <end position="130"/>
    </location>
</feature>
<name>A0A1I2DRL9_9ACTN</name>
<reference evidence="8" key="1">
    <citation type="submission" date="2016-10" db="EMBL/GenBank/DDBJ databases">
        <authorList>
            <person name="Varghese N."/>
            <person name="Submissions S."/>
        </authorList>
    </citation>
    <scope>NUCLEOTIDE SEQUENCE [LARGE SCALE GENOMIC DNA]</scope>
    <source>
        <strain evidence="8">DSM 46838</strain>
    </source>
</reference>
<dbReference type="Proteomes" id="UP000198589">
    <property type="component" value="Unassembled WGS sequence"/>
</dbReference>
<evidence type="ECO:0000259" key="6">
    <source>
        <dbReference type="PROSITE" id="PS51007"/>
    </source>
</evidence>
<evidence type="ECO:0000256" key="4">
    <source>
        <dbReference type="PROSITE-ProRule" id="PRU00433"/>
    </source>
</evidence>
<dbReference type="InterPro" id="IPR036909">
    <property type="entry name" value="Cyt_c-like_dom_sf"/>
</dbReference>
<dbReference type="AlphaFoldDB" id="A0A1I2DRL9"/>
<keyword evidence="5" id="KW-0732">Signal</keyword>
<evidence type="ECO:0000256" key="1">
    <source>
        <dbReference type="ARBA" id="ARBA00022617"/>
    </source>
</evidence>
<dbReference type="PROSITE" id="PS51257">
    <property type="entry name" value="PROKAR_LIPOPROTEIN"/>
    <property type="match status" value="1"/>
</dbReference>
<dbReference type="EMBL" id="FOND01000006">
    <property type="protein sequence ID" value="SFE83274.1"/>
    <property type="molecule type" value="Genomic_DNA"/>
</dbReference>
<feature type="chain" id="PRO_5039299614" evidence="5">
    <location>
        <begin position="23"/>
        <end position="130"/>
    </location>
</feature>
<gene>
    <name evidence="7" type="ORF">SAMN05216574_106100</name>
</gene>
<sequence>MNRFPSGAAAWLAGLATAVAVAACSVPGADLPPAESDLGDPDRGAVLIDDYGCSSCHVVPGVEQADGLVGPPLTSFGRRMYIAGNLPNNAENLQYWIREPQEVEPGTAMPDLGVTRVDARDIAAYLLTLE</sequence>